<accession>A0A8C2WFV4</accession>
<protein>
    <submittedName>
        <fullName evidence="3">Si:ch211-176g6.2</fullName>
    </submittedName>
</protein>
<dbReference type="GO" id="GO:0005911">
    <property type="term" value="C:cell-cell junction"/>
    <property type="evidence" value="ECO:0007669"/>
    <property type="project" value="TreeGrafter"/>
</dbReference>
<proteinExistence type="predicted"/>
<feature type="region of interest" description="Disordered" evidence="1">
    <location>
        <begin position="149"/>
        <end position="177"/>
    </location>
</feature>
<reference evidence="3" key="1">
    <citation type="submission" date="2025-08" db="UniProtKB">
        <authorList>
            <consortium name="Ensembl"/>
        </authorList>
    </citation>
    <scope>IDENTIFICATION</scope>
</reference>
<keyword evidence="4" id="KW-1185">Reference proteome</keyword>
<dbReference type="AlphaFoldDB" id="A0A8C2WFV4"/>
<dbReference type="SUPFAM" id="SSF49879">
    <property type="entry name" value="SMAD/FHA domain"/>
    <property type="match status" value="1"/>
</dbReference>
<dbReference type="InterPro" id="IPR052072">
    <property type="entry name" value="Vascular_dev_regulator"/>
</dbReference>
<evidence type="ECO:0000259" key="2">
    <source>
        <dbReference type="PROSITE" id="PS51126"/>
    </source>
</evidence>
<evidence type="ECO:0000256" key="1">
    <source>
        <dbReference type="SAM" id="MobiDB-lite"/>
    </source>
</evidence>
<dbReference type="GO" id="GO:0051020">
    <property type="term" value="F:GTPase binding"/>
    <property type="evidence" value="ECO:0007669"/>
    <property type="project" value="TreeGrafter"/>
</dbReference>
<dbReference type="PANTHER" id="PTHR16027:SF4">
    <property type="entry name" value="RAS-INTERACTING PROTEIN 1"/>
    <property type="match status" value="1"/>
</dbReference>
<feature type="domain" description="Dilute" evidence="2">
    <location>
        <begin position="230"/>
        <end position="518"/>
    </location>
</feature>
<dbReference type="PANTHER" id="PTHR16027">
    <property type="entry name" value="DILUTE DOMAIN-CONTAINING PROTEIN YPR089W"/>
    <property type="match status" value="1"/>
</dbReference>
<dbReference type="InterPro" id="IPR002710">
    <property type="entry name" value="Dilute_dom"/>
</dbReference>
<evidence type="ECO:0000313" key="4">
    <source>
        <dbReference type="Proteomes" id="UP000694565"/>
    </source>
</evidence>
<dbReference type="Pfam" id="PF01843">
    <property type="entry name" value="DIL"/>
    <property type="match status" value="1"/>
</dbReference>
<evidence type="ECO:0000313" key="3">
    <source>
        <dbReference type="Ensembl" id="ENSCLMP00005003105.1"/>
    </source>
</evidence>
<dbReference type="Gene3D" id="2.60.200.20">
    <property type="match status" value="1"/>
</dbReference>
<feature type="region of interest" description="Disordered" evidence="1">
    <location>
        <begin position="568"/>
        <end position="595"/>
    </location>
</feature>
<dbReference type="GO" id="GO:0001525">
    <property type="term" value="P:angiogenesis"/>
    <property type="evidence" value="ECO:0007669"/>
    <property type="project" value="TreeGrafter"/>
</dbReference>
<dbReference type="GO" id="GO:0035024">
    <property type="term" value="P:negative regulation of Rho protein signal transduction"/>
    <property type="evidence" value="ECO:0007669"/>
    <property type="project" value="TreeGrafter"/>
</dbReference>
<name>A0A8C2WFV4_CYCLU</name>
<dbReference type="Ensembl" id="ENSCLMT00005003433.1">
    <property type="protein sequence ID" value="ENSCLMP00005003105.1"/>
    <property type="gene ID" value="ENSCLMG00005001817.1"/>
</dbReference>
<reference evidence="3" key="2">
    <citation type="submission" date="2025-09" db="UniProtKB">
        <authorList>
            <consortium name="Ensembl"/>
        </authorList>
    </citation>
    <scope>IDENTIFICATION</scope>
</reference>
<dbReference type="InterPro" id="IPR008984">
    <property type="entry name" value="SMAD_FHA_dom_sf"/>
</dbReference>
<sequence length="595" mass="66414">MVLTASNCHTQAGTQRLCVTVVFPKDRSFTLLLCGKSFFFFCTQDFVIYLLDGPDLAFGRQSDHEDDTKPDTLLFATDILLRHCHFHRHGVGGPTVLCPCPNAAVMRNGEALTKEVQLDPGDVIGMGQRYLFLFKDPFASAHKVRVGQDNAAPEPGMTVSPRNRRLPFVKSPESHSTTLEYESEDQERVVKEIVALGRTSVKDGPPLTFAFLLCLCVQYSSTCLHTSDLRRLLLLIASAVQSAMWVSCGKKMILSREGSNPEDLQALGQPEAISGLRPLAVWMSNSLELLQFIQYQLPLILEWRTRKDCTVPFIQPILSHQFLYPILPALLDCNPFRESARVPGSGGLQVPGEIQHLADVLTETWRLLRDCQLHPEISSQLVGYLFYFINASLFNSLMERGTSAQPGFYQWARGIRMRANLDLLLDWAHAAGLGELALEHTHTLSSAINLLATPRKNLLQTSWVSLRSDYPALSPAQLNHLLSLYSPTSPCRHTWNPSVHDRVAAHETADILESFDTHHPLVLPDEGYQFRLGRQVTDASLREQWSLSRRLSVTASLLPLPLEPYLNHPHGLPRPPPPDNRTTLPPAVSSFCPAS</sequence>
<dbReference type="SMART" id="SM01132">
    <property type="entry name" value="DIL"/>
    <property type="match status" value="1"/>
</dbReference>
<dbReference type="GeneTree" id="ENSGT00940000164726"/>
<dbReference type="PROSITE" id="PS51126">
    <property type="entry name" value="DILUTE"/>
    <property type="match status" value="1"/>
</dbReference>
<dbReference type="Proteomes" id="UP000694565">
    <property type="component" value="Unplaced"/>
</dbReference>
<organism evidence="3 4">
    <name type="scientific">Cyclopterus lumpus</name>
    <name type="common">Lumpsucker</name>
    <dbReference type="NCBI Taxonomy" id="8103"/>
    <lineage>
        <taxon>Eukaryota</taxon>
        <taxon>Metazoa</taxon>
        <taxon>Chordata</taxon>
        <taxon>Craniata</taxon>
        <taxon>Vertebrata</taxon>
        <taxon>Euteleostomi</taxon>
        <taxon>Actinopterygii</taxon>
        <taxon>Neopterygii</taxon>
        <taxon>Teleostei</taxon>
        <taxon>Neoteleostei</taxon>
        <taxon>Acanthomorphata</taxon>
        <taxon>Eupercaria</taxon>
        <taxon>Perciformes</taxon>
        <taxon>Cottioidei</taxon>
        <taxon>Cottales</taxon>
        <taxon>Cyclopteridae</taxon>
        <taxon>Cyclopterus</taxon>
    </lineage>
</organism>